<evidence type="ECO:0000259" key="2">
    <source>
        <dbReference type="PROSITE" id="PS51384"/>
    </source>
</evidence>
<dbReference type="PROSITE" id="PS51384">
    <property type="entry name" value="FAD_FR"/>
    <property type="match status" value="1"/>
</dbReference>
<evidence type="ECO:0000313" key="3">
    <source>
        <dbReference type="EMBL" id="TCO82657.1"/>
    </source>
</evidence>
<dbReference type="PANTHER" id="PTHR47354">
    <property type="entry name" value="NADH OXIDOREDUCTASE HCR"/>
    <property type="match status" value="1"/>
</dbReference>
<dbReference type="SUPFAM" id="SSF54292">
    <property type="entry name" value="2Fe-2S ferredoxin-like"/>
    <property type="match status" value="1"/>
</dbReference>
<dbReference type="InterPro" id="IPR039261">
    <property type="entry name" value="FNR_nucleotide-bd"/>
</dbReference>
<proteinExistence type="predicted"/>
<dbReference type="Pfam" id="PF00111">
    <property type="entry name" value="Fer2"/>
    <property type="match status" value="1"/>
</dbReference>
<evidence type="ECO:0000313" key="4">
    <source>
        <dbReference type="Proteomes" id="UP000295765"/>
    </source>
</evidence>
<dbReference type="Pfam" id="PF00970">
    <property type="entry name" value="FAD_binding_6"/>
    <property type="match status" value="1"/>
</dbReference>
<dbReference type="CDD" id="cd00207">
    <property type="entry name" value="fer2"/>
    <property type="match status" value="1"/>
</dbReference>
<evidence type="ECO:0000259" key="1">
    <source>
        <dbReference type="PROSITE" id="PS51085"/>
    </source>
</evidence>
<dbReference type="PROSITE" id="PS51085">
    <property type="entry name" value="2FE2S_FER_2"/>
    <property type="match status" value="1"/>
</dbReference>
<dbReference type="InterPro" id="IPR008333">
    <property type="entry name" value="Cbr1-like_FAD-bd_dom"/>
</dbReference>
<dbReference type="AlphaFoldDB" id="A0A4R2L6V1"/>
<dbReference type="InterPro" id="IPR006058">
    <property type="entry name" value="2Fe2S_fd_BS"/>
</dbReference>
<name>A0A4R2L6V1_9GAMM</name>
<dbReference type="InterPro" id="IPR012675">
    <property type="entry name" value="Beta-grasp_dom_sf"/>
</dbReference>
<dbReference type="InterPro" id="IPR017927">
    <property type="entry name" value="FAD-bd_FR_type"/>
</dbReference>
<dbReference type="SUPFAM" id="SSF52343">
    <property type="entry name" value="Ferredoxin reductase-like, C-terminal NADP-linked domain"/>
    <property type="match status" value="1"/>
</dbReference>
<dbReference type="CDD" id="cd06189">
    <property type="entry name" value="flavin_oxioreductase"/>
    <property type="match status" value="1"/>
</dbReference>
<dbReference type="InterPro" id="IPR017938">
    <property type="entry name" value="Riboflavin_synthase-like_b-brl"/>
</dbReference>
<organism evidence="3 4">
    <name type="scientific">Plasticicumulans lactativorans</name>
    <dbReference type="NCBI Taxonomy" id="1133106"/>
    <lineage>
        <taxon>Bacteria</taxon>
        <taxon>Pseudomonadati</taxon>
        <taxon>Pseudomonadota</taxon>
        <taxon>Gammaproteobacteria</taxon>
        <taxon>Candidatus Competibacteraceae</taxon>
        <taxon>Plasticicumulans</taxon>
    </lineage>
</organism>
<dbReference type="InterPro" id="IPR001041">
    <property type="entry name" value="2Fe-2S_ferredoxin-type"/>
</dbReference>
<comment type="caution">
    <text evidence="3">The sequence shown here is derived from an EMBL/GenBank/DDBJ whole genome shotgun (WGS) entry which is preliminary data.</text>
</comment>
<sequence>MSFKVTVRPSGQTFEVGPDESILEAALRSGEVIPYSCRNGSCTSCAGQVVEGRVAYPRGVLPPGLSAREAEAGRALLCQARACSDLVLDVSSERAPGEPVVKTLPARVVALHRLAPDVMRLYLKLPATEDFVWRAGQYIDILLRDGRRRAFSIANRPGADEFLELHVRLVPGGEFTTQVFEQMRERAILRLQGPFGRFFLREASPRPWLLMAGGTGFAPLKAMLEQALQGGLNRAVHLYWGARDRAGLYLNELVEGWADTVPGLRYTPVLSEADAGWRGRTGLVHAALLADHPQLAGYDVYMSGPPPMIEAARAGFTAHGLPAEQLFFDSFDFASDVRAAP</sequence>
<keyword evidence="4" id="KW-1185">Reference proteome</keyword>
<dbReference type="EMBL" id="SLWY01000004">
    <property type="protein sequence ID" value="TCO82657.1"/>
    <property type="molecule type" value="Genomic_DNA"/>
</dbReference>
<accession>A0A4R2L6V1</accession>
<dbReference type="GO" id="GO:0016491">
    <property type="term" value="F:oxidoreductase activity"/>
    <property type="evidence" value="ECO:0007669"/>
    <property type="project" value="InterPro"/>
</dbReference>
<dbReference type="SUPFAM" id="SSF63380">
    <property type="entry name" value="Riboflavin synthase domain-like"/>
    <property type="match status" value="1"/>
</dbReference>
<dbReference type="Gene3D" id="2.40.30.10">
    <property type="entry name" value="Translation factors"/>
    <property type="match status" value="1"/>
</dbReference>
<dbReference type="InterPro" id="IPR001433">
    <property type="entry name" value="OxRdtase_FAD/NAD-bd"/>
</dbReference>
<dbReference type="InterPro" id="IPR036010">
    <property type="entry name" value="2Fe-2S_ferredoxin-like_sf"/>
</dbReference>
<feature type="domain" description="FAD-binding FR-type" evidence="2">
    <location>
        <begin position="101"/>
        <end position="201"/>
    </location>
</feature>
<dbReference type="OrthoDB" id="9806195at2"/>
<dbReference type="Gene3D" id="3.10.20.30">
    <property type="match status" value="1"/>
</dbReference>
<dbReference type="Pfam" id="PF00175">
    <property type="entry name" value="NAD_binding_1"/>
    <property type="match status" value="1"/>
</dbReference>
<dbReference type="RefSeq" id="WP_132539120.1">
    <property type="nucleotide sequence ID" value="NZ_SLWY01000004.1"/>
</dbReference>
<feature type="domain" description="2Fe-2S ferredoxin-type" evidence="1">
    <location>
        <begin position="3"/>
        <end position="94"/>
    </location>
</feature>
<dbReference type="PRINTS" id="PR00410">
    <property type="entry name" value="PHEHYDRXLASE"/>
</dbReference>
<gene>
    <name evidence="3" type="ORF">EV699_10449</name>
</gene>
<dbReference type="InterPro" id="IPR050415">
    <property type="entry name" value="MRET"/>
</dbReference>
<dbReference type="Gene3D" id="3.40.50.80">
    <property type="entry name" value="Nucleotide-binding domain of ferredoxin-NADP reductase (FNR) module"/>
    <property type="match status" value="1"/>
</dbReference>
<dbReference type="PANTHER" id="PTHR47354:SF5">
    <property type="entry name" value="PROTEIN RFBI"/>
    <property type="match status" value="1"/>
</dbReference>
<dbReference type="PROSITE" id="PS00197">
    <property type="entry name" value="2FE2S_FER_1"/>
    <property type="match status" value="1"/>
</dbReference>
<protein>
    <submittedName>
        <fullName evidence="3">CDP-4-dehydro-6-deoxyglucose reductase</fullName>
    </submittedName>
</protein>
<reference evidence="3 4" key="1">
    <citation type="submission" date="2019-03" db="EMBL/GenBank/DDBJ databases">
        <title>Genomic Encyclopedia of Type Strains, Phase IV (KMG-IV): sequencing the most valuable type-strain genomes for metagenomic binning, comparative biology and taxonomic classification.</title>
        <authorList>
            <person name="Goeker M."/>
        </authorList>
    </citation>
    <scope>NUCLEOTIDE SEQUENCE [LARGE SCALE GENOMIC DNA]</scope>
    <source>
        <strain evidence="3 4">DSM 25287</strain>
    </source>
</reference>
<dbReference type="GO" id="GO:0051537">
    <property type="term" value="F:2 iron, 2 sulfur cluster binding"/>
    <property type="evidence" value="ECO:0007669"/>
    <property type="project" value="InterPro"/>
</dbReference>
<dbReference type="Proteomes" id="UP000295765">
    <property type="component" value="Unassembled WGS sequence"/>
</dbReference>